<dbReference type="EC" id="2.7.13.3" evidence="3"/>
<evidence type="ECO:0000256" key="9">
    <source>
        <dbReference type="ARBA" id="ARBA00022777"/>
    </source>
</evidence>
<reference evidence="20 21" key="1">
    <citation type="submission" date="2014-11" db="EMBL/GenBank/DDBJ databases">
        <title>Genome sequence and analysis of novel Kurthia sp.</title>
        <authorList>
            <person name="Lawson J.N."/>
            <person name="Gonzalez J.E."/>
            <person name="Rinauldi L."/>
            <person name="Xuan Z."/>
            <person name="Firman A."/>
            <person name="Shaddox L."/>
            <person name="Trudeau A."/>
            <person name="Shah S."/>
            <person name="Reiman D."/>
        </authorList>
    </citation>
    <scope>NUCLEOTIDE SEQUENCE [LARGE SCALE GENOMIC DNA]</scope>
    <source>
        <strain evidence="20 21">3B1D</strain>
    </source>
</reference>
<accession>A0A433RQ35</accession>
<evidence type="ECO:0000313" key="20">
    <source>
        <dbReference type="EMBL" id="RUS52523.1"/>
    </source>
</evidence>
<dbReference type="InterPro" id="IPR036890">
    <property type="entry name" value="HATPase_C_sf"/>
</dbReference>
<dbReference type="InterPro" id="IPR004358">
    <property type="entry name" value="Sig_transdc_His_kin-like_C"/>
</dbReference>
<protein>
    <recommendedName>
        <fullName evidence="16">Heme sensor protein HssS</fullName>
        <ecNumber evidence="3">2.7.13.3</ecNumber>
    </recommendedName>
</protein>
<dbReference type="PROSITE" id="PS50885">
    <property type="entry name" value="HAMP"/>
    <property type="match status" value="1"/>
</dbReference>
<keyword evidence="11 17" id="KW-1133">Transmembrane helix</keyword>
<dbReference type="Pfam" id="PF00672">
    <property type="entry name" value="HAMP"/>
    <property type="match status" value="1"/>
</dbReference>
<dbReference type="InterPro" id="IPR003660">
    <property type="entry name" value="HAMP_dom"/>
</dbReference>
<comment type="catalytic activity">
    <reaction evidence="1">
        <text>ATP + protein L-histidine = ADP + protein N-phospho-L-histidine.</text>
        <dbReference type="EC" id="2.7.13.3"/>
    </reaction>
</comment>
<proteinExistence type="predicted"/>
<dbReference type="GO" id="GO:0005886">
    <property type="term" value="C:plasma membrane"/>
    <property type="evidence" value="ECO:0007669"/>
    <property type="project" value="UniProtKB-SubCell"/>
</dbReference>
<evidence type="ECO:0000313" key="21">
    <source>
        <dbReference type="Proteomes" id="UP000288623"/>
    </source>
</evidence>
<keyword evidence="4" id="KW-1003">Cell membrane</keyword>
<dbReference type="SUPFAM" id="SSF55874">
    <property type="entry name" value="ATPase domain of HSP90 chaperone/DNA topoisomerase II/histidine kinase"/>
    <property type="match status" value="1"/>
</dbReference>
<feature type="transmembrane region" description="Helical" evidence="17">
    <location>
        <begin position="164"/>
        <end position="188"/>
    </location>
</feature>
<evidence type="ECO:0000256" key="5">
    <source>
        <dbReference type="ARBA" id="ARBA00022553"/>
    </source>
</evidence>
<dbReference type="CDD" id="cd06225">
    <property type="entry name" value="HAMP"/>
    <property type="match status" value="1"/>
</dbReference>
<comment type="caution">
    <text evidence="20">The sequence shown here is derived from an EMBL/GenBank/DDBJ whole genome shotgun (WGS) entry which is preliminary data.</text>
</comment>
<evidence type="ECO:0000256" key="1">
    <source>
        <dbReference type="ARBA" id="ARBA00000085"/>
    </source>
</evidence>
<dbReference type="SUPFAM" id="SSF47384">
    <property type="entry name" value="Homodimeric domain of signal transducing histidine kinase"/>
    <property type="match status" value="1"/>
</dbReference>
<dbReference type="Gene3D" id="3.30.565.10">
    <property type="entry name" value="Histidine kinase-like ATPase, C-terminal domain"/>
    <property type="match status" value="1"/>
</dbReference>
<evidence type="ECO:0000259" key="18">
    <source>
        <dbReference type="PROSITE" id="PS50109"/>
    </source>
</evidence>
<evidence type="ECO:0000259" key="19">
    <source>
        <dbReference type="PROSITE" id="PS50885"/>
    </source>
</evidence>
<evidence type="ECO:0000256" key="15">
    <source>
        <dbReference type="ARBA" id="ARBA00037219"/>
    </source>
</evidence>
<dbReference type="AlphaFoldDB" id="A0A433RQ35"/>
<keyword evidence="5" id="KW-0597">Phosphoprotein</keyword>
<evidence type="ECO:0000256" key="3">
    <source>
        <dbReference type="ARBA" id="ARBA00012438"/>
    </source>
</evidence>
<dbReference type="PROSITE" id="PS50109">
    <property type="entry name" value="HIS_KIN"/>
    <property type="match status" value="1"/>
</dbReference>
<dbReference type="PANTHER" id="PTHR45528:SF11">
    <property type="entry name" value="HISTIDINE KINASE"/>
    <property type="match status" value="1"/>
</dbReference>
<evidence type="ECO:0000256" key="2">
    <source>
        <dbReference type="ARBA" id="ARBA00004651"/>
    </source>
</evidence>
<evidence type="ECO:0000256" key="16">
    <source>
        <dbReference type="ARBA" id="ARBA00040841"/>
    </source>
</evidence>
<gene>
    <name evidence="20" type="ORF">QI30_17355</name>
</gene>
<dbReference type="InterPro" id="IPR050398">
    <property type="entry name" value="HssS/ArlS-like"/>
</dbReference>
<keyword evidence="10" id="KW-0067">ATP-binding</keyword>
<evidence type="ECO:0000256" key="7">
    <source>
        <dbReference type="ARBA" id="ARBA00022692"/>
    </source>
</evidence>
<dbReference type="PANTHER" id="PTHR45528">
    <property type="entry name" value="SENSOR HISTIDINE KINASE CPXA"/>
    <property type="match status" value="1"/>
</dbReference>
<dbReference type="Proteomes" id="UP000288623">
    <property type="component" value="Unassembled WGS sequence"/>
</dbReference>
<feature type="domain" description="HAMP" evidence="19">
    <location>
        <begin position="185"/>
        <end position="237"/>
    </location>
</feature>
<sequence>MKTLYTKFVALTACIMVVSSLIAFVLANGYYQQKLKPENDEKNMRIAQSIAEFTSLHPDISLDEYLENLSEIGYQFYIVEDNGNERFFGSAFRDTTISKQAIDDVLAGKPYHGIRDFPQQTFVTGFFANELSNTVGVKLSHDQHQYALFLRPDIKLLFNEMHGLFGVMFAAAILLSILFVFISTYYLVKPIRKLTRATHVIAEGKFDVPLDVTTKDEIGQLATSFSYMTAQLAKMEDVRREFISNVSHDIQSPLSSIKGYTNLLAKDTLTNEDKKVYIDVINSEIQRLSNLTQQLLQLTSIDQMQHLVKFEKVDFTALLHEMLHQHRWKIGQAGIMLRSQIEDIELEADAVMLGTIVDNLLTNATKYNRDGGSIEVIATNDGDKVRLEVKDSGIGMTDEQRQQIFKRFYRADDARTQTISGSGLGLSIVESMVQLHNGIITVDSTLHRGTMFTVLLPKKQAK</sequence>
<feature type="domain" description="Histidine kinase" evidence="18">
    <location>
        <begin position="245"/>
        <end position="460"/>
    </location>
</feature>
<name>A0A433RQ35_9BACL</name>
<evidence type="ECO:0000256" key="13">
    <source>
        <dbReference type="ARBA" id="ARBA00023026"/>
    </source>
</evidence>
<keyword evidence="6" id="KW-0808">Transferase</keyword>
<dbReference type="FunFam" id="3.30.565.10:FF:000006">
    <property type="entry name" value="Sensor histidine kinase WalK"/>
    <property type="match status" value="1"/>
</dbReference>
<dbReference type="EMBL" id="JTFC01000042">
    <property type="protein sequence ID" value="RUS52523.1"/>
    <property type="molecule type" value="Genomic_DNA"/>
</dbReference>
<dbReference type="GO" id="GO:0000155">
    <property type="term" value="F:phosphorelay sensor kinase activity"/>
    <property type="evidence" value="ECO:0007669"/>
    <property type="project" value="InterPro"/>
</dbReference>
<dbReference type="Pfam" id="PF02518">
    <property type="entry name" value="HATPase_c"/>
    <property type="match status" value="1"/>
</dbReference>
<dbReference type="CDD" id="cd00082">
    <property type="entry name" value="HisKA"/>
    <property type="match status" value="1"/>
</dbReference>
<dbReference type="SUPFAM" id="SSF158472">
    <property type="entry name" value="HAMP domain-like"/>
    <property type="match status" value="1"/>
</dbReference>
<evidence type="ECO:0000256" key="17">
    <source>
        <dbReference type="SAM" id="Phobius"/>
    </source>
</evidence>
<keyword evidence="13" id="KW-0843">Virulence</keyword>
<evidence type="ECO:0000256" key="8">
    <source>
        <dbReference type="ARBA" id="ARBA00022741"/>
    </source>
</evidence>
<evidence type="ECO:0000256" key="12">
    <source>
        <dbReference type="ARBA" id="ARBA00023012"/>
    </source>
</evidence>
<keyword evidence="8" id="KW-0547">Nucleotide-binding</keyword>
<evidence type="ECO:0000256" key="4">
    <source>
        <dbReference type="ARBA" id="ARBA00022475"/>
    </source>
</evidence>
<evidence type="ECO:0000256" key="6">
    <source>
        <dbReference type="ARBA" id="ARBA00022679"/>
    </source>
</evidence>
<dbReference type="InterPro" id="IPR003661">
    <property type="entry name" value="HisK_dim/P_dom"/>
</dbReference>
<evidence type="ECO:0000256" key="11">
    <source>
        <dbReference type="ARBA" id="ARBA00022989"/>
    </source>
</evidence>
<evidence type="ECO:0000256" key="10">
    <source>
        <dbReference type="ARBA" id="ARBA00022840"/>
    </source>
</evidence>
<dbReference type="InterPro" id="IPR003594">
    <property type="entry name" value="HATPase_dom"/>
</dbReference>
<dbReference type="RefSeq" id="WP_126991863.1">
    <property type="nucleotide sequence ID" value="NZ_JTFC01000042.1"/>
</dbReference>
<keyword evidence="7 17" id="KW-0812">Transmembrane</keyword>
<evidence type="ECO:0000256" key="14">
    <source>
        <dbReference type="ARBA" id="ARBA00023136"/>
    </source>
</evidence>
<dbReference type="SMART" id="SM00387">
    <property type="entry name" value="HATPase_c"/>
    <property type="match status" value="1"/>
</dbReference>
<dbReference type="Gene3D" id="1.10.287.130">
    <property type="match status" value="1"/>
</dbReference>
<dbReference type="SMART" id="SM00388">
    <property type="entry name" value="HisKA"/>
    <property type="match status" value="1"/>
</dbReference>
<dbReference type="Pfam" id="PF00512">
    <property type="entry name" value="HisKA"/>
    <property type="match status" value="1"/>
</dbReference>
<keyword evidence="9" id="KW-0418">Kinase</keyword>
<dbReference type="Gene3D" id="6.10.340.10">
    <property type="match status" value="1"/>
</dbReference>
<organism evidence="20 21">
    <name type="scientific">Candidatus Kurthia intestinigallinarum</name>
    <dbReference type="NCBI Taxonomy" id="1562256"/>
    <lineage>
        <taxon>Bacteria</taxon>
        <taxon>Bacillati</taxon>
        <taxon>Bacillota</taxon>
        <taxon>Bacilli</taxon>
        <taxon>Bacillales</taxon>
        <taxon>Caryophanaceae</taxon>
        <taxon>Kurthia</taxon>
    </lineage>
</organism>
<dbReference type="SMART" id="SM00304">
    <property type="entry name" value="HAMP"/>
    <property type="match status" value="1"/>
</dbReference>
<keyword evidence="14 17" id="KW-0472">Membrane</keyword>
<dbReference type="OrthoDB" id="9813151at2"/>
<comment type="function">
    <text evidence="15">Member of the two-component regulatory system HssS/HssR involved in intracellular heme homeostasis and tempering of staphylococcal virulence. HssS functions as a heme sensor histidine kinase which is autophosphorylated at a histidine residue and transfers its phosphate group to an aspartate residue of HssR. HssR/HssS activates the expression of hrtAB, an efflux pump, in response to extracellular heme, hemin, hemoglobin or blood.</text>
</comment>
<dbReference type="PRINTS" id="PR00344">
    <property type="entry name" value="BCTRLSENSOR"/>
</dbReference>
<keyword evidence="12" id="KW-0902">Two-component regulatory system</keyword>
<dbReference type="GO" id="GO:0005524">
    <property type="term" value="F:ATP binding"/>
    <property type="evidence" value="ECO:0007669"/>
    <property type="project" value="UniProtKB-KW"/>
</dbReference>
<keyword evidence="21" id="KW-1185">Reference proteome</keyword>
<comment type="subcellular location">
    <subcellularLocation>
        <location evidence="2">Cell membrane</location>
        <topology evidence="2">Multi-pass membrane protein</topology>
    </subcellularLocation>
</comment>
<dbReference type="FunFam" id="1.10.287.130:FF:000001">
    <property type="entry name" value="Two-component sensor histidine kinase"/>
    <property type="match status" value="1"/>
</dbReference>
<dbReference type="InterPro" id="IPR005467">
    <property type="entry name" value="His_kinase_dom"/>
</dbReference>
<dbReference type="InterPro" id="IPR036097">
    <property type="entry name" value="HisK_dim/P_sf"/>
</dbReference>